<evidence type="ECO:0000313" key="1">
    <source>
        <dbReference type="EMBL" id="UTH13418.1"/>
    </source>
</evidence>
<dbReference type="AlphaFoldDB" id="A0A9Q9BUX8"/>
<proteinExistence type="predicted"/>
<dbReference type="RefSeq" id="WP_254249783.1">
    <property type="nucleotide sequence ID" value="NZ_CP073809.1"/>
</dbReference>
<evidence type="ECO:0000313" key="2">
    <source>
        <dbReference type="Proteomes" id="UP001057381"/>
    </source>
</evidence>
<dbReference type="KEGG" id="mequ:KFV11_09305"/>
<dbReference type="EMBL" id="CP073809">
    <property type="protein sequence ID" value="UTH13418.1"/>
    <property type="molecule type" value="Genomic_DNA"/>
</dbReference>
<gene>
    <name evidence="1" type="ORF">KFV11_09305</name>
</gene>
<protein>
    <submittedName>
        <fullName evidence="1">Uncharacterized protein</fullName>
    </submittedName>
</protein>
<name>A0A9Q9BUX8_9STAP</name>
<sequence>MECLYKQYMAESREELFHHLKHYYYSQWADDRDFIFAETDLSYIIFQPHRLNRLIEQTEEIML</sequence>
<dbReference type="Proteomes" id="UP001057381">
    <property type="component" value="Chromosome"/>
</dbReference>
<organism evidence="1 2">
    <name type="scientific">Macrococcus equipercicus</name>
    <dbReference type="NCBI Taxonomy" id="69967"/>
    <lineage>
        <taxon>Bacteria</taxon>
        <taxon>Bacillati</taxon>
        <taxon>Bacillota</taxon>
        <taxon>Bacilli</taxon>
        <taxon>Bacillales</taxon>
        <taxon>Staphylococcaceae</taxon>
        <taxon>Macrococcus</taxon>
    </lineage>
</organism>
<reference evidence="1" key="1">
    <citation type="submission" date="2021-04" db="EMBL/GenBank/DDBJ databases">
        <title>Complete Genome Sequences of Macrococcus spp. from dog and cattle.</title>
        <authorList>
            <person name="Schwendener S."/>
            <person name="Perreten V."/>
        </authorList>
    </citation>
    <scope>NUCLEOTIDE SEQUENCE</scope>
    <source>
        <strain evidence="1">Epi0143-OL</strain>
    </source>
</reference>
<accession>A0A9Q9BUX8</accession>